<dbReference type="InterPro" id="IPR026906">
    <property type="entry name" value="LRR_5"/>
</dbReference>
<reference evidence="3 4" key="1">
    <citation type="submission" date="2016-07" db="EMBL/GenBank/DDBJ databases">
        <title>Caryophanon tenue genome sequencing.</title>
        <authorList>
            <person name="Verma A."/>
            <person name="Pal Y."/>
            <person name="Krishnamurthi S."/>
        </authorList>
    </citation>
    <scope>NUCLEOTIDE SEQUENCE [LARGE SCALE GENOMIC DNA]</scope>
    <source>
        <strain evidence="3 4">DSM 14152</strain>
    </source>
</reference>
<dbReference type="EMBL" id="MASJ01000020">
    <property type="protein sequence ID" value="OCS84859.1"/>
    <property type="molecule type" value="Genomic_DNA"/>
</dbReference>
<feature type="chain" id="PRO_5008649040" description="SLH domain-containing protein" evidence="1">
    <location>
        <begin position="24"/>
        <end position="812"/>
    </location>
</feature>
<dbReference type="PANTHER" id="PTHR45661:SF3">
    <property type="entry name" value="IG-LIKE DOMAIN-CONTAINING PROTEIN"/>
    <property type="match status" value="1"/>
</dbReference>
<dbReference type="PANTHER" id="PTHR45661">
    <property type="entry name" value="SURFACE ANTIGEN"/>
    <property type="match status" value="1"/>
</dbReference>
<comment type="caution">
    <text evidence="3">The sequence shown here is derived from an EMBL/GenBank/DDBJ whole genome shotgun (WGS) entry which is preliminary data.</text>
</comment>
<dbReference type="Proteomes" id="UP000093199">
    <property type="component" value="Unassembled WGS sequence"/>
</dbReference>
<evidence type="ECO:0000313" key="3">
    <source>
        <dbReference type="EMBL" id="OCS84859.1"/>
    </source>
</evidence>
<sequence>MKKWMATFAAVAAVCAVAPQAEANETIVQDGVKYEIFTAANGEKEARVLSRTYGTWTVKLADTINGVPVTEIRSEAFVQYEWDGIDRSIEHYLVENIPVHLKTIKEGAFLEASFLDGVVIPETVEVIEANAFARTSMSTLVIPESVKNIANTAFKNIGVSESAHFPASLTKEQLTISTINPSFQLQRMGDVKEKRLGDIFYETFTSNNERQVRITGYDTFSTTTTITVPATIDQLPVTEIADGAFYNQQVHLQTYPSSEKQLTLPTTIRKVGDYALAGNMAVDVSTLPNLEEIGNHAFASSYVYSSKPLVLPATLHTIGADAFNGANIPDLHIQKGTDIGAGAFANSQLQRVTIAEGVMAIAEKQFYNNELQHVTIPSTVQQIGAAAFEGNKLASVDMPKNLTQLGDSAFMHNELTEIEIPEKLNKLSANIFAHNKLRLIDIPANIETIHARAFSNNELITLIVPGSVHTIMESAFEKNKLVSVEVKGAKAIHKRAFAENDFASLILPLTLETIGDEAFSDNRMMRLILPGNVREVGVRAFANNQIEIATIPASLKTFDLLVVHGNPIAHLILQGSSTKITRTNEFTDEQGEAFRALYTDEAFTSPYINMDNVNGKPMTLYVAFNDNVVPIPQPVAKFNDIAGHWAQGAIESFTDKGYINGYPDGTFKPGAPIQRKHVARILNDVFKFEATQTVADFTDVPKSHAYYAAISAVQQAGIFSGDGGKFQPEANLTRGQLAKVLVLAAGFEPGGKSTFKDTLASYWGTPYVSALADLAIVKGTDGFFNPQKPITRAQFVSMTSLALEEMERRAQQ</sequence>
<keyword evidence="4" id="KW-1185">Reference proteome</keyword>
<dbReference type="PROSITE" id="PS51272">
    <property type="entry name" value="SLH"/>
    <property type="match status" value="3"/>
</dbReference>
<feature type="domain" description="SLH" evidence="2">
    <location>
        <begin position="697"/>
        <end position="750"/>
    </location>
</feature>
<dbReference type="STRING" id="33978.A6M13_14690"/>
<feature type="domain" description="SLH" evidence="2">
    <location>
        <begin position="633"/>
        <end position="696"/>
    </location>
</feature>
<organism evidence="3 4">
    <name type="scientific">Caryophanon tenue</name>
    <dbReference type="NCBI Taxonomy" id="33978"/>
    <lineage>
        <taxon>Bacteria</taxon>
        <taxon>Bacillati</taxon>
        <taxon>Bacillota</taxon>
        <taxon>Bacilli</taxon>
        <taxon>Bacillales</taxon>
        <taxon>Caryophanaceae</taxon>
        <taxon>Caryophanon</taxon>
    </lineage>
</organism>
<dbReference type="Pfam" id="PF13306">
    <property type="entry name" value="LRR_5"/>
    <property type="match status" value="4"/>
</dbReference>
<evidence type="ECO:0000313" key="4">
    <source>
        <dbReference type="Proteomes" id="UP000093199"/>
    </source>
</evidence>
<dbReference type="Pfam" id="PF00395">
    <property type="entry name" value="SLH"/>
    <property type="match status" value="3"/>
</dbReference>
<gene>
    <name evidence="3" type="ORF">A6M13_14690</name>
</gene>
<accession>A0A1C0YCK3</accession>
<feature type="signal peptide" evidence="1">
    <location>
        <begin position="1"/>
        <end position="23"/>
    </location>
</feature>
<dbReference type="Gene3D" id="3.80.10.10">
    <property type="entry name" value="Ribonuclease Inhibitor"/>
    <property type="match status" value="4"/>
</dbReference>
<name>A0A1C0YCK3_9BACL</name>
<evidence type="ECO:0000256" key="1">
    <source>
        <dbReference type="SAM" id="SignalP"/>
    </source>
</evidence>
<dbReference type="AlphaFoldDB" id="A0A1C0YCK3"/>
<dbReference type="InterPro" id="IPR053139">
    <property type="entry name" value="Surface_bspA-like"/>
</dbReference>
<keyword evidence="1" id="KW-0732">Signal</keyword>
<protein>
    <recommendedName>
        <fullName evidence="2">SLH domain-containing protein</fullName>
    </recommendedName>
</protein>
<dbReference type="InterPro" id="IPR032675">
    <property type="entry name" value="LRR_dom_sf"/>
</dbReference>
<dbReference type="RefSeq" id="WP_066545464.1">
    <property type="nucleotide sequence ID" value="NZ_MASJ01000020.1"/>
</dbReference>
<dbReference type="InterPro" id="IPR001119">
    <property type="entry name" value="SLH_dom"/>
</dbReference>
<feature type="domain" description="SLH" evidence="2">
    <location>
        <begin position="751"/>
        <end position="812"/>
    </location>
</feature>
<evidence type="ECO:0000259" key="2">
    <source>
        <dbReference type="PROSITE" id="PS51272"/>
    </source>
</evidence>
<proteinExistence type="predicted"/>